<dbReference type="InterPro" id="IPR052565">
    <property type="entry name" value="Glutaredoxin-like_YDR286C"/>
</dbReference>
<dbReference type="Proteomes" id="UP001059934">
    <property type="component" value="Chromosome"/>
</dbReference>
<dbReference type="PANTHER" id="PTHR33558">
    <property type="entry name" value="GLUTAREDOXIN-LIKE PROTEIN C5ORF63 HOMOLOG"/>
    <property type="match status" value="1"/>
</dbReference>
<reference evidence="1" key="1">
    <citation type="submission" date="2022-08" db="EMBL/GenBank/DDBJ databases">
        <title>Catabolic pathway analysis in culturable SAR92 clade bacteria reveals their overlooked roles in DMSP degradation in coastal seas.</title>
        <authorList>
            <person name="He X."/>
            <person name="Zhang X."/>
            <person name="Zhang Y."/>
        </authorList>
    </citation>
    <scope>NUCLEOTIDE SEQUENCE</scope>
    <source>
        <strain evidence="1">H455</strain>
    </source>
</reference>
<organism evidence="1 2">
    <name type="scientific">SAR92 clade bacterium H455</name>
    <dbReference type="NCBI Taxonomy" id="2974818"/>
    <lineage>
        <taxon>Bacteria</taxon>
        <taxon>Pseudomonadati</taxon>
        <taxon>Pseudomonadota</taxon>
        <taxon>Gammaproteobacteria</taxon>
        <taxon>Cellvibrionales</taxon>
        <taxon>Porticoccaceae</taxon>
        <taxon>SAR92 clade</taxon>
    </lineage>
</organism>
<dbReference type="PANTHER" id="PTHR33558:SF1">
    <property type="entry name" value="GLUTAREDOXIN-LIKE PROTEIN C5ORF63 HOMOLOG"/>
    <property type="match status" value="1"/>
</dbReference>
<dbReference type="InterPro" id="IPR008554">
    <property type="entry name" value="Glutaredoxin-like"/>
</dbReference>
<dbReference type="EMBL" id="CP103416">
    <property type="protein sequence ID" value="UVW34141.1"/>
    <property type="molecule type" value="Genomic_DNA"/>
</dbReference>
<proteinExistence type="predicted"/>
<dbReference type="Pfam" id="PF05768">
    <property type="entry name" value="Glrx-like"/>
    <property type="match status" value="1"/>
</dbReference>
<dbReference type="Gene3D" id="3.40.30.10">
    <property type="entry name" value="Glutaredoxin"/>
    <property type="match status" value="1"/>
</dbReference>
<keyword evidence="2" id="KW-1185">Reference proteome</keyword>
<accession>A0ABY5TNH4</accession>
<dbReference type="InterPro" id="IPR036249">
    <property type="entry name" value="Thioredoxin-like_sf"/>
</dbReference>
<gene>
    <name evidence="1" type="ORF">NYF23_08890</name>
</gene>
<name>A0ABY5TNH4_9GAMM</name>
<dbReference type="SUPFAM" id="SSF52833">
    <property type="entry name" value="Thioredoxin-like"/>
    <property type="match status" value="1"/>
</dbReference>
<evidence type="ECO:0000313" key="2">
    <source>
        <dbReference type="Proteomes" id="UP001059934"/>
    </source>
</evidence>
<dbReference type="CDD" id="cd02976">
    <property type="entry name" value="NrdH"/>
    <property type="match status" value="1"/>
</dbReference>
<sequence length="82" mass="9223">MSLHDFEVRLYTGPNCHLCEQAKAVLYPLLTERGLRLVEVNIQTDAELQEKYGVRIPVVALANGEEKGWPFTAAQIGRLLEV</sequence>
<evidence type="ECO:0000313" key="1">
    <source>
        <dbReference type="EMBL" id="UVW34141.1"/>
    </source>
</evidence>
<protein>
    <submittedName>
        <fullName evidence="1">Glutaredoxin family protein</fullName>
    </submittedName>
</protein>